<reference evidence="4 6" key="1">
    <citation type="submission" date="2019-05" db="EMBL/GenBank/DDBJ databases">
        <title>Draft genomes of eight strains of Campylobacter helveticus isolated from cats and a dog in New Zealand.</title>
        <authorList>
            <person name="Bojanic K."/>
            <person name="Midwinter A.C."/>
            <person name="Biggs P.J."/>
            <person name="Acke E."/>
            <person name="Cornelius A.J."/>
            <person name="Marshall J.C."/>
        </authorList>
    </citation>
    <scope>NUCLEOTIDE SEQUENCE [LARGE SCALE GENOMIC DNA]</scope>
    <source>
        <strain evidence="4 6">ACP123b</strain>
    </source>
</reference>
<dbReference type="KEGG" id="chv:CHELV3228_b0025"/>
<dbReference type="Pfam" id="PF03524">
    <property type="entry name" value="CagX"/>
    <property type="match status" value="1"/>
</dbReference>
<sequence>MKKLILVSFLMCSFLNALELPQTSKYDKKITYAVFNAHQVFRIASANGYVSVVEFSKDERIINTATGFSQGWELTDKGNLLFIKPKAYTTKYIHSENPEEGNAISEIIVDPNPAEWKTNLIVTTNLNMYVFDLVLNSKEKVYKLSFSYPQKELENVQKLQAELKKQIEEDKIDTSLNRVSVPRNWDFYMKVNKESESIAPNFAYDDGVFTYLGFDNTKTFPAVFAYELGKESILNTHIKKIGNYDVLVIHKTLPKILLRSGEKVVGIFNRGYAKNPLNSTPQTTNDKEVERVLLDEKSKKKEQNIKNLKELGLKDE</sequence>
<organism evidence="4 6">
    <name type="scientific">Campylobacter helveticus</name>
    <dbReference type="NCBI Taxonomy" id="28898"/>
    <lineage>
        <taxon>Bacteria</taxon>
        <taxon>Pseudomonadati</taxon>
        <taxon>Campylobacterota</taxon>
        <taxon>Epsilonproteobacteria</taxon>
        <taxon>Campylobacterales</taxon>
        <taxon>Campylobacteraceae</taxon>
        <taxon>Campylobacter</taxon>
    </lineage>
</organism>
<protein>
    <submittedName>
        <fullName evidence="4">P-type conjugative transfer protein VirB9</fullName>
    </submittedName>
</protein>
<evidence type="ECO:0000313" key="7">
    <source>
        <dbReference type="Proteomes" id="UP000321317"/>
    </source>
</evidence>
<comment type="caution">
    <text evidence="4">The sequence shown here is derived from an EMBL/GenBank/DDBJ whole genome shotgun (WGS) entry which is preliminary data.</text>
</comment>
<evidence type="ECO:0000313" key="4">
    <source>
        <dbReference type="EMBL" id="TNB57521.1"/>
    </source>
</evidence>
<dbReference type="EMBL" id="VDBS01000037">
    <property type="protein sequence ID" value="TNB57521.1"/>
    <property type="molecule type" value="Genomic_DNA"/>
</dbReference>
<dbReference type="NCBIfam" id="TIGR02781">
    <property type="entry name" value="VirB9"/>
    <property type="match status" value="1"/>
</dbReference>
<dbReference type="InterPro" id="IPR038161">
    <property type="entry name" value="VirB9/CagX/TrbG_C_sf"/>
</dbReference>
<dbReference type="RefSeq" id="WP_082200892.1">
    <property type="nucleotide sequence ID" value="NZ_CP020480.1"/>
</dbReference>
<dbReference type="InterPro" id="IPR010258">
    <property type="entry name" value="Conjugal_tfr_TrbG/VirB9/CagX"/>
</dbReference>
<name>A0AAX2UKP6_9BACT</name>
<dbReference type="EMBL" id="VRMA01000015">
    <property type="protein sequence ID" value="TXK59242.1"/>
    <property type="molecule type" value="Genomic_DNA"/>
</dbReference>
<accession>A0AAX2UKP6</accession>
<reference evidence="5 7" key="2">
    <citation type="submission" date="2019-08" db="EMBL/GenBank/DDBJ databases">
        <title>Rapid identification of Enteric Bacteria from Whole Genome Sequences (WGS) using Average Nucleotide Identity (ANI).</title>
        <authorList>
            <person name="Lane C."/>
        </authorList>
    </citation>
    <scope>NUCLEOTIDE SEQUENCE [LARGE SCALE GENOMIC DNA]</scope>
    <source>
        <strain evidence="5 7">D4984</strain>
    </source>
</reference>
<evidence type="ECO:0000256" key="1">
    <source>
        <dbReference type="ARBA" id="ARBA00006135"/>
    </source>
</evidence>
<feature type="signal peptide" evidence="3">
    <location>
        <begin position="1"/>
        <end position="19"/>
    </location>
</feature>
<dbReference type="AlphaFoldDB" id="A0AAX2UKP6"/>
<dbReference type="InterPro" id="IPR033645">
    <property type="entry name" value="VirB9/CagX/TrbG_C"/>
</dbReference>
<proteinExistence type="inferred from homology"/>
<gene>
    <name evidence="4" type="primary">virB9</name>
    <name evidence="4" type="ORF">FDW42_05110</name>
    <name evidence="5" type="ORF">FVD16_01765</name>
</gene>
<keyword evidence="7" id="KW-1185">Reference proteome</keyword>
<keyword evidence="2 3" id="KW-0732">Signal</keyword>
<dbReference type="Gene3D" id="2.60.40.2500">
    <property type="match status" value="1"/>
</dbReference>
<evidence type="ECO:0000313" key="5">
    <source>
        <dbReference type="EMBL" id="TXK59242.1"/>
    </source>
</evidence>
<dbReference type="CDD" id="cd06911">
    <property type="entry name" value="VirB9_CagX_TrbG"/>
    <property type="match status" value="1"/>
</dbReference>
<evidence type="ECO:0000256" key="3">
    <source>
        <dbReference type="SAM" id="SignalP"/>
    </source>
</evidence>
<comment type="similarity">
    <text evidence="1">Belongs to the TrbG/VirB9 family.</text>
</comment>
<dbReference type="Proteomes" id="UP000321317">
    <property type="component" value="Unassembled WGS sequence"/>
</dbReference>
<dbReference type="InterPro" id="IPR014148">
    <property type="entry name" value="VirB9"/>
</dbReference>
<dbReference type="Proteomes" id="UP000306813">
    <property type="component" value="Unassembled WGS sequence"/>
</dbReference>
<evidence type="ECO:0000313" key="6">
    <source>
        <dbReference type="Proteomes" id="UP000306813"/>
    </source>
</evidence>
<evidence type="ECO:0000256" key="2">
    <source>
        <dbReference type="ARBA" id="ARBA00022729"/>
    </source>
</evidence>
<dbReference type="GeneID" id="52037846"/>
<feature type="chain" id="PRO_5043444075" evidence="3">
    <location>
        <begin position="20"/>
        <end position="316"/>
    </location>
</feature>